<evidence type="ECO:0000313" key="12">
    <source>
        <dbReference type="EMBL" id="KAG9390018.1"/>
    </source>
</evidence>
<keyword evidence="10" id="KW-0175">Coiled coil</keyword>
<proteinExistence type="inferred from homology"/>
<evidence type="ECO:0000256" key="7">
    <source>
        <dbReference type="ARBA" id="ARBA00022833"/>
    </source>
</evidence>
<evidence type="ECO:0000256" key="3">
    <source>
        <dbReference type="ARBA" id="ARBA00004286"/>
    </source>
</evidence>
<feature type="coiled-coil region" evidence="10">
    <location>
        <begin position="877"/>
        <end position="955"/>
    </location>
</feature>
<feature type="coiled-coil region" evidence="10">
    <location>
        <begin position="681"/>
        <end position="708"/>
    </location>
</feature>
<dbReference type="GO" id="GO:0016887">
    <property type="term" value="F:ATP hydrolysis activity"/>
    <property type="evidence" value="ECO:0007669"/>
    <property type="project" value="InterPro"/>
</dbReference>
<keyword evidence="8" id="KW-0539">Nucleus</keyword>
<protein>
    <submittedName>
        <fullName evidence="12">DNA repair protein RAD50</fullName>
    </submittedName>
</protein>
<comment type="caution">
    <text evidence="12">The sequence shown here is derived from an EMBL/GenBank/DDBJ whole genome shotgun (WGS) entry which is preliminary data.</text>
</comment>
<dbReference type="GO" id="GO:0030870">
    <property type="term" value="C:Mre11 complex"/>
    <property type="evidence" value="ECO:0007669"/>
    <property type="project" value="TreeGrafter"/>
</dbReference>
<keyword evidence="5" id="KW-0158">Chromosome</keyword>
<dbReference type="GO" id="GO:0000722">
    <property type="term" value="P:telomere maintenance via recombination"/>
    <property type="evidence" value="ECO:0007669"/>
    <property type="project" value="TreeGrafter"/>
</dbReference>
<evidence type="ECO:0000256" key="8">
    <source>
        <dbReference type="ARBA" id="ARBA00023242"/>
    </source>
</evidence>
<dbReference type="PANTHER" id="PTHR18867">
    <property type="entry name" value="RAD50"/>
    <property type="match status" value="1"/>
</dbReference>
<feature type="coiled-coil region" evidence="10">
    <location>
        <begin position="763"/>
        <end position="828"/>
    </location>
</feature>
<dbReference type="GO" id="GO:0003691">
    <property type="term" value="F:double-stranded telomeric DNA binding"/>
    <property type="evidence" value="ECO:0007669"/>
    <property type="project" value="TreeGrafter"/>
</dbReference>
<comment type="cofactor">
    <cofactor evidence="1">
        <name>Zn(2+)</name>
        <dbReference type="ChEBI" id="CHEBI:29105"/>
    </cofactor>
</comment>
<evidence type="ECO:0000256" key="10">
    <source>
        <dbReference type="SAM" id="Coils"/>
    </source>
</evidence>
<feature type="coiled-coil region" evidence="10">
    <location>
        <begin position="184"/>
        <end position="294"/>
    </location>
</feature>
<comment type="subcellular location">
    <subcellularLocation>
        <location evidence="3">Chromosome</location>
    </subcellularLocation>
    <subcellularLocation>
        <location evidence="2">Nucleus</location>
    </subcellularLocation>
</comment>
<comment type="similarity">
    <text evidence="4">Belongs to the SMC family. RAD50 subfamily.</text>
</comment>
<dbReference type="GO" id="GO:0046872">
    <property type="term" value="F:metal ion binding"/>
    <property type="evidence" value="ECO:0007669"/>
    <property type="project" value="UniProtKB-KW"/>
</dbReference>
<keyword evidence="6" id="KW-0479">Metal-binding</keyword>
<dbReference type="SUPFAM" id="SSF52540">
    <property type="entry name" value="P-loop containing nucleoside triphosphate hydrolases"/>
    <property type="match status" value="1"/>
</dbReference>
<dbReference type="AlphaFoldDB" id="A0A8J6AWG7"/>
<dbReference type="InterPro" id="IPR038729">
    <property type="entry name" value="Rad50/SbcC_AAA"/>
</dbReference>
<dbReference type="Proteomes" id="UP000717585">
    <property type="component" value="Unassembled WGS sequence"/>
</dbReference>
<dbReference type="GO" id="GO:0007004">
    <property type="term" value="P:telomere maintenance via telomerase"/>
    <property type="evidence" value="ECO:0007669"/>
    <property type="project" value="TreeGrafter"/>
</dbReference>
<accession>A0A8J6AWG7</accession>
<dbReference type="GO" id="GO:0000794">
    <property type="term" value="C:condensed nuclear chromosome"/>
    <property type="evidence" value="ECO:0007669"/>
    <property type="project" value="TreeGrafter"/>
</dbReference>
<dbReference type="GO" id="GO:0051880">
    <property type="term" value="F:G-quadruplex DNA binding"/>
    <property type="evidence" value="ECO:0007669"/>
    <property type="project" value="TreeGrafter"/>
</dbReference>
<dbReference type="GO" id="GO:0043047">
    <property type="term" value="F:single-stranded telomeric DNA binding"/>
    <property type="evidence" value="ECO:0007669"/>
    <property type="project" value="TreeGrafter"/>
</dbReference>
<evidence type="ECO:0000256" key="9">
    <source>
        <dbReference type="ARBA" id="ARBA00049360"/>
    </source>
</evidence>
<feature type="domain" description="Rad50/SbcC-type AAA" evidence="11">
    <location>
        <begin position="6"/>
        <end position="244"/>
    </location>
</feature>
<sequence length="1204" mass="129576">MSLLHSLKLSGVRAFSPTNEQSIVFDHPLTVILGPNGTGKTTIIESIKYAITGSLPPNSDNGKAFVHDFRLDSRTETNAKVDLEIYSKDKPAYRIIRRFKVHLKGRAKTPSFETMDCVLHDATGSKLVKVQMKQKESEVVVPHRVLGVSAAIADNVIFCHQEDSYWPLEADSKVKDRFNDIFSASRYQDALKRFDEANKTLTERQKTLKAQLAHLDDAVAELDRKKGRMEAITGEIAAMEQTLNSAKAELSAAQSEMHAAQASANASHAQRSAVAQLEASIGFKQRERAQAEESRGAPFEESSDKLEEFIANAPRTLERLGARQSRAREDQARAEELLGELKAQRAAADADARAATAALEAATPLLDQASQYGGRAGLERTVEDLAAALAEAADSDAVVSREQRALVAEAASRLSEARSAVDAANTDYRSASARAERLRDRLGRAEAELERLPIDDDGVNVGELDGAMEEAKTALDAAEGEEARSRTALSEAKEMLDNARRRADAQDAFHAACAARDAVEVPAAVPEAELTELKALSSTAAARVSELAGDARAAGAALAKAAAAAKAAKVRLDDFPDLALDQAEPLSKADGLEAKLMLDSAMRDAAEVYASAIDADCVCPVCASRVADPAAVSARLRATERMTQAELHAAKAEVRQLRDYAEARAQAAAAEEDFATATTAAASLESTLEAARADAEQAQARLDEVTGRHRAHAQAAERRAGREEAVERARVALDSMPYAPGAVQATKAHADALARACTASKALAVAKKRVAELDEQRSALYAQVAAHQRAHKAKHKLVGEIEALAEQIAAAETAAETAAVRLEQAQKAVPSRTEAHAVALEDQAEALRRSGDALARAKEALAGPQRLLDRLTGVADHDTLQAAVAEAEGRRNDADRQIQETAETITALRTRLDAIRGNMADTDGAMRRAQCDLRARELEQEIAQARAELDELRAQLGPDRAGVDMTALSSRVDELSRTVGMLQGRLVEIRQEQGRLTDDLTNGPLHRAEGEHRRVTLDLWMQKMAAADVKQFRETLALTLTQFHQDRIAQVNLHLASLWAMAYKGHDIAAIGLETSTAASGRSSYHVTMTVGGHVLPMRGRCSAGQKVLACIIVRLALATAFSDSCGVLVLDEPTTHLDNRNAEAVAEGLRNLIKQSSRSRTFQLVLITHDKSFTDRLSDGLDAARVWRVGKGSDGCSTLTSVL</sequence>
<reference evidence="12" key="1">
    <citation type="submission" date="2021-05" db="EMBL/GenBank/DDBJ databases">
        <title>A free-living protist that lacks canonical eukaryotic 1 DNA replication and segregation systems.</title>
        <authorList>
            <person name="Salas-Leiva D.E."/>
            <person name="Tromer E.C."/>
            <person name="Curtis B.A."/>
            <person name="Jerlstrom-Hultqvist J."/>
            <person name="Kolisko M."/>
            <person name="Yi Z."/>
            <person name="Salas-Leiva J.S."/>
            <person name="Gallot-Lavallee L."/>
            <person name="Kops G.J.P.L."/>
            <person name="Archibald J.M."/>
            <person name="Simpson A.G.B."/>
            <person name="Roger A.J."/>
        </authorList>
    </citation>
    <scope>NUCLEOTIDE SEQUENCE</scope>
    <source>
        <strain evidence="12">BICM</strain>
    </source>
</reference>
<dbReference type="PANTHER" id="PTHR18867:SF12">
    <property type="entry name" value="DNA REPAIR PROTEIN RAD50"/>
    <property type="match status" value="1"/>
</dbReference>
<dbReference type="GO" id="GO:0070192">
    <property type="term" value="P:chromosome organization involved in meiotic cell cycle"/>
    <property type="evidence" value="ECO:0007669"/>
    <property type="project" value="TreeGrafter"/>
</dbReference>
<gene>
    <name evidence="12" type="ORF">J8273_8055</name>
</gene>
<evidence type="ECO:0000256" key="5">
    <source>
        <dbReference type="ARBA" id="ARBA00022454"/>
    </source>
</evidence>
<name>A0A8J6AWG7_9EUKA</name>
<dbReference type="Gene3D" id="3.40.50.300">
    <property type="entry name" value="P-loop containing nucleotide triphosphate hydrolases"/>
    <property type="match status" value="2"/>
</dbReference>
<evidence type="ECO:0000256" key="6">
    <source>
        <dbReference type="ARBA" id="ARBA00022723"/>
    </source>
</evidence>
<dbReference type="OrthoDB" id="18797at2759"/>
<comment type="catalytic activity">
    <reaction evidence="9">
        <text>ATP + H2O = ADP + phosphate + H(+)</text>
        <dbReference type="Rhea" id="RHEA:13065"/>
        <dbReference type="ChEBI" id="CHEBI:15377"/>
        <dbReference type="ChEBI" id="CHEBI:15378"/>
        <dbReference type="ChEBI" id="CHEBI:30616"/>
        <dbReference type="ChEBI" id="CHEBI:43474"/>
        <dbReference type="ChEBI" id="CHEBI:456216"/>
    </reaction>
</comment>
<feature type="coiled-coil region" evidence="10">
    <location>
        <begin position="421"/>
        <end position="481"/>
    </location>
</feature>
<dbReference type="EMBL" id="JAHDYR010000066">
    <property type="protein sequence ID" value="KAG9390018.1"/>
    <property type="molecule type" value="Genomic_DNA"/>
</dbReference>
<dbReference type="Gene3D" id="1.20.120.330">
    <property type="entry name" value="Nucleotidyltransferases domain 2"/>
    <property type="match status" value="1"/>
</dbReference>
<dbReference type="GO" id="GO:0006302">
    <property type="term" value="P:double-strand break repair"/>
    <property type="evidence" value="ECO:0007669"/>
    <property type="project" value="InterPro"/>
</dbReference>
<evidence type="ECO:0000256" key="1">
    <source>
        <dbReference type="ARBA" id="ARBA00001947"/>
    </source>
</evidence>
<keyword evidence="13" id="KW-1185">Reference proteome</keyword>
<keyword evidence="7" id="KW-0862">Zinc</keyword>
<evidence type="ECO:0000313" key="13">
    <source>
        <dbReference type="Proteomes" id="UP000717585"/>
    </source>
</evidence>
<evidence type="ECO:0000256" key="2">
    <source>
        <dbReference type="ARBA" id="ARBA00004123"/>
    </source>
</evidence>
<dbReference type="Gene3D" id="1.10.287.1490">
    <property type="match status" value="1"/>
</dbReference>
<evidence type="ECO:0000256" key="4">
    <source>
        <dbReference type="ARBA" id="ARBA00009439"/>
    </source>
</evidence>
<organism evidence="12 13">
    <name type="scientific">Carpediemonas membranifera</name>
    <dbReference type="NCBI Taxonomy" id="201153"/>
    <lineage>
        <taxon>Eukaryota</taxon>
        <taxon>Metamonada</taxon>
        <taxon>Carpediemonas-like organisms</taxon>
        <taxon>Carpediemonas</taxon>
    </lineage>
</organism>
<dbReference type="InterPro" id="IPR027417">
    <property type="entry name" value="P-loop_NTPase"/>
</dbReference>
<evidence type="ECO:0000259" key="11">
    <source>
        <dbReference type="Pfam" id="PF13476"/>
    </source>
</evidence>
<dbReference type="Pfam" id="PF13476">
    <property type="entry name" value="AAA_23"/>
    <property type="match status" value="1"/>
</dbReference>